<evidence type="ECO:0000256" key="12">
    <source>
        <dbReference type="ARBA" id="ARBA00073171"/>
    </source>
</evidence>
<dbReference type="OrthoDB" id="9785015at2"/>
<name>C7MDH5_BRAFD</name>
<dbReference type="STRING" id="446465.Bfae_18120"/>
<evidence type="ECO:0000256" key="15">
    <source>
        <dbReference type="SAM" id="SignalP"/>
    </source>
</evidence>
<comment type="subunit">
    <text evidence="11">The complex is composed of two ATP-binding proteins (ModC), two transmembrane proteins (ModB) and a solute-binding protein (ModA).</text>
</comment>
<protein>
    <recommendedName>
        <fullName evidence="12">Molybdate-binding protein ModA</fullName>
    </recommendedName>
    <alternativeName>
        <fullName evidence="13">Molybdate/tungstate-binding protein ModA</fullName>
    </alternativeName>
</protein>
<dbReference type="Proteomes" id="UP000001919">
    <property type="component" value="Chromosome"/>
</dbReference>
<evidence type="ECO:0000256" key="5">
    <source>
        <dbReference type="ARBA" id="ARBA00022505"/>
    </source>
</evidence>
<evidence type="ECO:0000256" key="11">
    <source>
        <dbReference type="ARBA" id="ARBA00062515"/>
    </source>
</evidence>
<evidence type="ECO:0000256" key="2">
    <source>
        <dbReference type="ARBA" id="ARBA00009175"/>
    </source>
</evidence>
<dbReference type="Pfam" id="PF13531">
    <property type="entry name" value="SBP_bac_11"/>
    <property type="match status" value="1"/>
</dbReference>
<keyword evidence="9" id="KW-0826">Tungsten</keyword>
<evidence type="ECO:0000256" key="10">
    <source>
        <dbReference type="ARBA" id="ARBA00056002"/>
    </source>
</evidence>
<gene>
    <name evidence="16" type="ordered locus">Bfae_18120</name>
</gene>
<feature type="binding site" evidence="14">
    <location>
        <position position="77"/>
    </location>
    <ligand>
        <name>molybdate</name>
        <dbReference type="ChEBI" id="CHEBI:36264"/>
    </ligand>
</feature>
<dbReference type="GO" id="GO:0046872">
    <property type="term" value="F:metal ion binding"/>
    <property type="evidence" value="ECO:0007669"/>
    <property type="project" value="UniProtKB-KW"/>
</dbReference>
<evidence type="ECO:0000256" key="3">
    <source>
        <dbReference type="ARBA" id="ARBA00022448"/>
    </source>
</evidence>
<organism evidence="16 17">
    <name type="scientific">Brachybacterium faecium (strain ATCC 43885 / DSM 4810 / JCM 11609 / LMG 19847 / NBRC 14762 / NCIMB 9860 / 6-10)</name>
    <dbReference type="NCBI Taxonomy" id="446465"/>
    <lineage>
        <taxon>Bacteria</taxon>
        <taxon>Bacillati</taxon>
        <taxon>Actinomycetota</taxon>
        <taxon>Actinomycetes</taxon>
        <taxon>Micrococcales</taxon>
        <taxon>Dermabacteraceae</taxon>
        <taxon>Brachybacterium</taxon>
    </lineage>
</organism>
<evidence type="ECO:0000256" key="8">
    <source>
        <dbReference type="ARBA" id="ARBA00023136"/>
    </source>
</evidence>
<dbReference type="InterPro" id="IPR050682">
    <property type="entry name" value="ModA/WtpA"/>
</dbReference>
<sequence length="262" mass="26304">MRRALRLCAAVAGALALAAGCGSGATADRAADGGGAGGAETVRIFAAASLQQPFEELGERFEAEHEGVELEFNFAGSSTLVEQIQQGAPADVFASADEATMDALVDAGLQEAPPVELTTNTLMIAVPAGNPAGVTDLASLEAEGLHLVVCARAVPCGAATAEVEEAAGLELAPVSEEQSVTDVLNKVTTGEADAGLVYTTDVRSAGEAVEGIAFPEAQDAVNVYPITTVAGAGHTDLGAQFVDLVTGEQGQQVLAAHGFGGR</sequence>
<keyword evidence="17" id="KW-1185">Reference proteome</keyword>
<feature type="chain" id="PRO_5002979961" description="Molybdate-binding protein ModA" evidence="15">
    <location>
        <begin position="28"/>
        <end position="262"/>
    </location>
</feature>
<dbReference type="AlphaFoldDB" id="C7MDH5"/>
<dbReference type="NCBIfam" id="TIGR01256">
    <property type="entry name" value="modA"/>
    <property type="match status" value="1"/>
</dbReference>
<accession>C7MDH5</accession>
<dbReference type="HOGENOM" id="CLU_065520_0_1_11"/>
<dbReference type="GO" id="GO:0005886">
    <property type="term" value="C:plasma membrane"/>
    <property type="evidence" value="ECO:0007669"/>
    <property type="project" value="UniProtKB-SubCell"/>
</dbReference>
<dbReference type="GO" id="GO:0030973">
    <property type="term" value="F:molybdate ion binding"/>
    <property type="evidence" value="ECO:0007669"/>
    <property type="project" value="TreeGrafter"/>
</dbReference>
<proteinExistence type="inferred from homology"/>
<evidence type="ECO:0000256" key="9">
    <source>
        <dbReference type="ARBA" id="ARBA00023245"/>
    </source>
</evidence>
<dbReference type="CDD" id="cd13538">
    <property type="entry name" value="PBP2_ModA_like_1"/>
    <property type="match status" value="1"/>
</dbReference>
<keyword evidence="7 15" id="KW-0732">Signal</keyword>
<dbReference type="EMBL" id="CP001643">
    <property type="protein sequence ID" value="ACU85632.1"/>
    <property type="molecule type" value="Genomic_DNA"/>
</dbReference>
<dbReference type="Gene3D" id="3.40.190.10">
    <property type="entry name" value="Periplasmic binding protein-like II"/>
    <property type="match status" value="2"/>
</dbReference>
<dbReference type="PROSITE" id="PS51257">
    <property type="entry name" value="PROKAR_LIPOPROTEIN"/>
    <property type="match status" value="1"/>
</dbReference>
<comment type="subcellular location">
    <subcellularLocation>
        <location evidence="1">Cell membrane</location>
        <topology evidence="1">Lipid-anchor</topology>
    </subcellularLocation>
</comment>
<feature type="binding site" evidence="14">
    <location>
        <position position="180"/>
    </location>
    <ligand>
        <name>molybdate</name>
        <dbReference type="ChEBI" id="CHEBI:36264"/>
    </ligand>
</feature>
<keyword evidence="6 14" id="KW-0479">Metal-binding</keyword>
<evidence type="ECO:0000256" key="6">
    <source>
        <dbReference type="ARBA" id="ARBA00022723"/>
    </source>
</evidence>
<dbReference type="GO" id="GO:0015689">
    <property type="term" value="P:molybdate ion transport"/>
    <property type="evidence" value="ECO:0007669"/>
    <property type="project" value="InterPro"/>
</dbReference>
<dbReference type="PANTHER" id="PTHR30632">
    <property type="entry name" value="MOLYBDATE-BINDING PERIPLASMIC PROTEIN"/>
    <property type="match status" value="1"/>
</dbReference>
<keyword evidence="3" id="KW-0813">Transport</keyword>
<dbReference type="PIRSF" id="PIRSF004846">
    <property type="entry name" value="ModA"/>
    <property type="match status" value="1"/>
</dbReference>
<evidence type="ECO:0000256" key="14">
    <source>
        <dbReference type="PIRSR" id="PIRSR004846-1"/>
    </source>
</evidence>
<evidence type="ECO:0000313" key="16">
    <source>
        <dbReference type="EMBL" id="ACU85632.1"/>
    </source>
</evidence>
<feature type="binding site" evidence="14">
    <location>
        <position position="198"/>
    </location>
    <ligand>
        <name>molybdate</name>
        <dbReference type="ChEBI" id="CHEBI:36264"/>
    </ligand>
</feature>
<keyword evidence="4" id="KW-1003">Cell membrane</keyword>
<evidence type="ECO:0000256" key="7">
    <source>
        <dbReference type="ARBA" id="ARBA00022729"/>
    </source>
</evidence>
<evidence type="ECO:0000313" key="17">
    <source>
        <dbReference type="Proteomes" id="UP000001919"/>
    </source>
</evidence>
<dbReference type="FunFam" id="3.40.190.10:FF:000030">
    <property type="entry name" value="Molybdate ABC transporter substrate-binding protein"/>
    <property type="match status" value="1"/>
</dbReference>
<keyword evidence="8" id="KW-0472">Membrane</keyword>
<comment type="function">
    <text evidence="10">Involved in the transport of molybdenum into the cell. Part of the binding-protein-dependent transport system ModABCD.</text>
</comment>
<feature type="signal peptide" evidence="15">
    <location>
        <begin position="1"/>
        <end position="27"/>
    </location>
</feature>
<evidence type="ECO:0000256" key="1">
    <source>
        <dbReference type="ARBA" id="ARBA00004193"/>
    </source>
</evidence>
<dbReference type="eggNOG" id="COG0725">
    <property type="taxonomic scope" value="Bacteria"/>
</dbReference>
<evidence type="ECO:0000256" key="4">
    <source>
        <dbReference type="ARBA" id="ARBA00022475"/>
    </source>
</evidence>
<dbReference type="KEGG" id="bfa:Bfae_18120"/>
<reference evidence="16 17" key="1">
    <citation type="journal article" date="2009" name="Stand. Genomic Sci.">
        <title>Complete genome sequence of Brachybacterium faecium type strain (Schefferle 6-10).</title>
        <authorList>
            <person name="Lapidus A."/>
            <person name="Pukall R."/>
            <person name="Labuttii K."/>
            <person name="Copeland A."/>
            <person name="Del Rio T.G."/>
            <person name="Nolan M."/>
            <person name="Chen F."/>
            <person name="Lucas S."/>
            <person name="Tice H."/>
            <person name="Cheng J.F."/>
            <person name="Bruce D."/>
            <person name="Goodwin L."/>
            <person name="Pitluck S."/>
            <person name="Rohde M."/>
            <person name="Goker M."/>
            <person name="Pati A."/>
            <person name="Ivanova N."/>
            <person name="Mavrommatis K."/>
            <person name="Chen A."/>
            <person name="Palaniappan K."/>
            <person name="D'haeseleer P."/>
            <person name="Chain P."/>
            <person name="Bristow J."/>
            <person name="Eisen J.A."/>
            <person name="Markowitz V."/>
            <person name="Hugenholtz P."/>
            <person name="Kyrpides N.C."/>
            <person name="Klenk H.P."/>
        </authorList>
    </citation>
    <scope>NUCLEOTIDE SEQUENCE [LARGE SCALE GENOMIC DNA]</scope>
    <source>
        <strain evidence="17">ATCC 43885 / DSM 4810 / JCM 11609 / LMG 19847 / NBRC 14762 / NCIMB 9860 / 6-10</strain>
    </source>
</reference>
<dbReference type="PATRIC" id="fig|446465.5.peg.1804"/>
<feature type="binding site" evidence="14">
    <location>
        <position position="49"/>
    </location>
    <ligand>
        <name>molybdate</name>
        <dbReference type="ChEBI" id="CHEBI:36264"/>
    </ligand>
</feature>
<evidence type="ECO:0000256" key="13">
    <source>
        <dbReference type="ARBA" id="ARBA00078141"/>
    </source>
</evidence>
<keyword evidence="5 14" id="KW-0500">Molybdenum</keyword>
<dbReference type="PANTHER" id="PTHR30632:SF0">
    <property type="entry name" value="SULFATE-BINDING PROTEIN"/>
    <property type="match status" value="1"/>
</dbReference>
<dbReference type="InterPro" id="IPR005950">
    <property type="entry name" value="ModA"/>
</dbReference>
<dbReference type="SUPFAM" id="SSF53850">
    <property type="entry name" value="Periplasmic binding protein-like II"/>
    <property type="match status" value="1"/>
</dbReference>
<comment type="similarity">
    <text evidence="2">Belongs to the bacterial solute-binding protein ModA family.</text>
</comment>